<dbReference type="Gene3D" id="1.10.287.1260">
    <property type="match status" value="2"/>
</dbReference>
<dbReference type="GO" id="GO:0008381">
    <property type="term" value="F:mechanosensitive monoatomic ion channel activity"/>
    <property type="evidence" value="ECO:0007669"/>
    <property type="project" value="InterPro"/>
</dbReference>
<feature type="transmembrane region" description="Helical" evidence="2">
    <location>
        <begin position="170"/>
        <end position="193"/>
    </location>
</feature>
<dbReference type="OrthoDB" id="1411407at2"/>
<dbReference type="PANTHER" id="PTHR30221:SF1">
    <property type="entry name" value="SMALL-CONDUCTANCE MECHANOSENSITIVE CHANNEL"/>
    <property type="match status" value="1"/>
</dbReference>
<keyword evidence="2" id="KW-0812">Transmembrane</keyword>
<feature type="transmembrane region" description="Helical" evidence="2">
    <location>
        <begin position="392"/>
        <end position="415"/>
    </location>
</feature>
<sequence length="541" mass="58798">MNSILDQYFTSSFMQGVQNFVIAIIVLLVGWLIAKAIGNAVEKALGKTNLDEKLFNKFRTSDKPINSNKIIGKVVYYILLLVVFILFFNVLNLNMIANPLSELVSTFFGFIPAVLKAALILVLAWVIASIVQWLVVEGTKKINLQHLFFKMKLAKSEDEINGYLQTIGKVAFYLILLLFIPGVLDALSISGVAQPFSGLLATILAFIPKLLAAAIIFAVGWFVAKIVKNIVVNLLQAVGSEKLVERLKMKKVFEGTSLAAFAGNLLFIIIMIPITIAALEKLELTGITEPAIGMLNTIMNMIPNILIAIGLVLIGVWLGKFIGESVHNYLEKLGFDRLTSNLKLGNKDAAQSKVTPSALVGYIVQILIIFFLTVQALYLIQLDFLVEIASAITAYLPQVLAAVLILGIALILANIVKKVLRNLLSGPATNMLAGFAKYAIIVLAVFMALTQLGIATTIVSSAFILILGGVALAFGLAFGLGGKDFASKYLRKFDNTIDETRVNESKSSTEPMLGTDFNKEDGLNDDMFGNDIGPDNKDTDL</sequence>
<dbReference type="InterPro" id="IPR008910">
    <property type="entry name" value="MSC_TM_helix"/>
</dbReference>
<dbReference type="EMBL" id="NPMS01000004">
    <property type="protein sequence ID" value="OZU88538.1"/>
    <property type="molecule type" value="Genomic_DNA"/>
</dbReference>
<feature type="transmembrane region" description="Helical" evidence="2">
    <location>
        <begin position="258"/>
        <end position="278"/>
    </location>
</feature>
<evidence type="ECO:0000256" key="1">
    <source>
        <dbReference type="SAM" id="MobiDB-lite"/>
    </source>
</evidence>
<gene>
    <name evidence="3" type="ORF">CIL03_09545</name>
</gene>
<feature type="transmembrane region" description="Helical" evidence="2">
    <location>
        <begin position="435"/>
        <end position="456"/>
    </location>
</feature>
<evidence type="ECO:0000256" key="2">
    <source>
        <dbReference type="SAM" id="Phobius"/>
    </source>
</evidence>
<dbReference type="Pfam" id="PF05552">
    <property type="entry name" value="MS_channel_1st_1"/>
    <property type="match status" value="5"/>
</dbReference>
<dbReference type="PANTHER" id="PTHR30221">
    <property type="entry name" value="SMALL-CONDUCTANCE MECHANOSENSITIVE CHANNEL"/>
    <property type="match status" value="1"/>
</dbReference>
<feature type="transmembrane region" description="Helical" evidence="2">
    <location>
        <begin position="74"/>
        <end position="97"/>
    </location>
</feature>
<keyword evidence="2" id="KW-1133">Transmembrane helix</keyword>
<organism evidence="3 4">
    <name type="scientific">Virgibacillus indicus</name>
    <dbReference type="NCBI Taxonomy" id="2024554"/>
    <lineage>
        <taxon>Bacteria</taxon>
        <taxon>Bacillati</taxon>
        <taxon>Bacillota</taxon>
        <taxon>Bacilli</taxon>
        <taxon>Bacillales</taxon>
        <taxon>Bacillaceae</taxon>
        <taxon>Virgibacillus</taxon>
    </lineage>
</organism>
<reference evidence="3 4" key="1">
    <citation type="submission" date="2017-08" db="EMBL/GenBank/DDBJ databases">
        <title>Virgibacillus indicus sp. nov. and Virgibacillus profoundi sp. nov, two moderately halophilic bacteria isolated from marine sediment by using the Microfluidic Streak Plate.</title>
        <authorList>
            <person name="Xu B."/>
            <person name="Hu B."/>
            <person name="Wang J."/>
            <person name="Zhu Y."/>
            <person name="Huang L."/>
            <person name="Du W."/>
            <person name="Huang Y."/>
        </authorList>
    </citation>
    <scope>NUCLEOTIDE SEQUENCE [LARGE SCALE GENOMIC DNA]</scope>
    <source>
        <strain evidence="3 4">IO3-P2-C2</strain>
    </source>
</reference>
<keyword evidence="2" id="KW-0472">Membrane</keyword>
<dbReference type="Proteomes" id="UP000216498">
    <property type="component" value="Unassembled WGS sequence"/>
</dbReference>
<protein>
    <submittedName>
        <fullName evidence="3">Uncharacterized protein</fullName>
    </submittedName>
</protein>
<dbReference type="NCBIfam" id="NF033912">
    <property type="entry name" value="msc"/>
    <property type="match status" value="1"/>
</dbReference>
<evidence type="ECO:0000313" key="3">
    <source>
        <dbReference type="EMBL" id="OZU88538.1"/>
    </source>
</evidence>
<name>A0A265N955_9BACI</name>
<feature type="transmembrane region" description="Helical" evidence="2">
    <location>
        <begin position="117"/>
        <end position="136"/>
    </location>
</feature>
<keyword evidence="4" id="KW-1185">Reference proteome</keyword>
<dbReference type="InterPro" id="IPR045275">
    <property type="entry name" value="MscS_archaea/bacteria_type"/>
</dbReference>
<feature type="transmembrane region" description="Helical" evidence="2">
    <location>
        <begin position="298"/>
        <end position="318"/>
    </location>
</feature>
<comment type="caution">
    <text evidence="3">The sequence shown here is derived from an EMBL/GenBank/DDBJ whole genome shotgun (WGS) entry which is preliminary data.</text>
</comment>
<feature type="transmembrane region" description="Helical" evidence="2">
    <location>
        <begin position="20"/>
        <end position="38"/>
    </location>
</feature>
<feature type="region of interest" description="Disordered" evidence="1">
    <location>
        <begin position="501"/>
        <end position="541"/>
    </location>
</feature>
<accession>A0A265N955</accession>
<evidence type="ECO:0000313" key="4">
    <source>
        <dbReference type="Proteomes" id="UP000216498"/>
    </source>
</evidence>
<feature type="transmembrane region" description="Helical" evidence="2">
    <location>
        <begin position="359"/>
        <end position="380"/>
    </location>
</feature>
<proteinExistence type="predicted"/>
<dbReference type="RefSeq" id="WP_094885635.1">
    <property type="nucleotide sequence ID" value="NZ_NPMS01000004.1"/>
</dbReference>
<dbReference type="AlphaFoldDB" id="A0A265N955"/>
<feature type="transmembrane region" description="Helical" evidence="2">
    <location>
        <begin position="199"/>
        <end position="224"/>
    </location>
</feature>
<feature type="transmembrane region" description="Helical" evidence="2">
    <location>
        <begin position="462"/>
        <end position="482"/>
    </location>
</feature>